<dbReference type="GO" id="GO:0004497">
    <property type="term" value="F:monooxygenase activity"/>
    <property type="evidence" value="ECO:0007669"/>
    <property type="project" value="InterPro"/>
</dbReference>
<keyword evidence="8" id="KW-1185">Reference proteome</keyword>
<proteinExistence type="predicted"/>
<feature type="transmembrane region" description="Helical" evidence="6">
    <location>
        <begin position="301"/>
        <end position="327"/>
    </location>
</feature>
<dbReference type="PANTHER" id="PTHR24305:SF226">
    <property type="entry name" value="CYTOCHROME P450 MONOOXYGENASE"/>
    <property type="match status" value="1"/>
</dbReference>
<comment type="cofactor">
    <cofactor evidence="5">
        <name>heme</name>
        <dbReference type="ChEBI" id="CHEBI:30413"/>
    </cofactor>
</comment>
<comment type="pathway">
    <text evidence="1">Mycotoxin biosynthesis.</text>
</comment>
<keyword evidence="3 5" id="KW-0479">Metal-binding</keyword>
<accession>A0A084B2A2</accession>
<feature type="binding site" description="axial binding residue" evidence="5">
    <location>
        <position position="458"/>
    </location>
    <ligand>
        <name>heme</name>
        <dbReference type="ChEBI" id="CHEBI:30413"/>
    </ligand>
    <ligandPart>
        <name>Fe</name>
        <dbReference type="ChEBI" id="CHEBI:18248"/>
    </ligandPart>
</feature>
<evidence type="ECO:0000256" key="5">
    <source>
        <dbReference type="PIRSR" id="PIRSR602401-1"/>
    </source>
</evidence>
<dbReference type="OrthoDB" id="1470350at2759"/>
<keyword evidence="6" id="KW-0812">Transmembrane</keyword>
<evidence type="ECO:0000256" key="3">
    <source>
        <dbReference type="ARBA" id="ARBA00022723"/>
    </source>
</evidence>
<dbReference type="InterPro" id="IPR036396">
    <property type="entry name" value="Cyt_P450_sf"/>
</dbReference>
<sequence length="541" mass="60841">MALPTSPYVTATYVCAALITYVVIQAAYNLVLHPLSRYPGPLWAKVTDAYAGYHAARLSLPQITQRDLQQYGPVIRHGPNRLVFSSTKAIQGILHYTNYTFAANPMLDIYNNPRVTKSTVYLVTLSTLGEVCTFNARNREVHKSRRKILALTTTERNIRQFEPTLSEQTNIFLKHILDASQSKAGLMVSEPLCRLGADIISLLAFGYPLNVQTDTTYRFVPESITVGNGINNVKMQFPFLSNSIFSFITNLLTHAQLRKFYKLTDLIVSTRLSSDMDGHADLFSLAADKLKNDKNFKIKDLWAEALFLFSAGGETTATAICGVLFYLSRYPHAYEKLATEIREVFSAGDEICYGPKIASCRYLRACIDEALRVSPPVSGTLWRQLSNEEDHSQPFIVDGHVIPPKTHVGVNIYAMHHDEDYFPDPYTYKPERWLDADADTRRRMNEAFLPFSVGARGCSGKPFAYFEASLIVAKMLWYFDFEKTAGEAGEVGGGKAGAPYGRHREKEFQLYDIFSSTQEGPGLTFHTRGDFWQELVTGKKQ</sequence>
<evidence type="ECO:0000313" key="7">
    <source>
        <dbReference type="EMBL" id="KEY71681.1"/>
    </source>
</evidence>
<dbReference type="InterPro" id="IPR001128">
    <property type="entry name" value="Cyt_P450"/>
</dbReference>
<keyword evidence="4 5" id="KW-0408">Iron</keyword>
<dbReference type="PRINTS" id="PR00385">
    <property type="entry name" value="P450"/>
</dbReference>
<gene>
    <name evidence="7" type="ORF">S7711_02915</name>
</gene>
<evidence type="ECO:0000256" key="4">
    <source>
        <dbReference type="ARBA" id="ARBA00023004"/>
    </source>
</evidence>
<organism evidence="7 8">
    <name type="scientific">Stachybotrys chartarum (strain CBS 109288 / IBT 7711)</name>
    <name type="common">Toxic black mold</name>
    <name type="synonym">Stilbospora chartarum</name>
    <dbReference type="NCBI Taxonomy" id="1280523"/>
    <lineage>
        <taxon>Eukaryota</taxon>
        <taxon>Fungi</taxon>
        <taxon>Dikarya</taxon>
        <taxon>Ascomycota</taxon>
        <taxon>Pezizomycotina</taxon>
        <taxon>Sordariomycetes</taxon>
        <taxon>Hypocreomycetidae</taxon>
        <taxon>Hypocreales</taxon>
        <taxon>Stachybotryaceae</taxon>
        <taxon>Stachybotrys</taxon>
    </lineage>
</organism>
<dbReference type="SUPFAM" id="SSF48264">
    <property type="entry name" value="Cytochrome P450"/>
    <property type="match status" value="1"/>
</dbReference>
<dbReference type="PRINTS" id="PR00463">
    <property type="entry name" value="EP450I"/>
</dbReference>
<dbReference type="GO" id="GO:0005506">
    <property type="term" value="F:iron ion binding"/>
    <property type="evidence" value="ECO:0007669"/>
    <property type="project" value="InterPro"/>
</dbReference>
<evidence type="ECO:0000256" key="6">
    <source>
        <dbReference type="SAM" id="Phobius"/>
    </source>
</evidence>
<evidence type="ECO:0008006" key="9">
    <source>
        <dbReference type="Google" id="ProtNLM"/>
    </source>
</evidence>
<keyword evidence="2 5" id="KW-0349">Heme</keyword>
<reference evidence="7 8" key="1">
    <citation type="journal article" date="2014" name="BMC Genomics">
        <title>Comparative genome sequencing reveals chemotype-specific gene clusters in the toxigenic black mold Stachybotrys.</title>
        <authorList>
            <person name="Semeiks J."/>
            <person name="Borek D."/>
            <person name="Otwinowski Z."/>
            <person name="Grishin N.V."/>
        </authorList>
    </citation>
    <scope>NUCLEOTIDE SEQUENCE [LARGE SCALE GENOMIC DNA]</scope>
    <source>
        <strain evidence="8">CBS 109288 / IBT 7711</strain>
    </source>
</reference>
<dbReference type="GO" id="GO:0016705">
    <property type="term" value="F:oxidoreductase activity, acting on paired donors, with incorporation or reduction of molecular oxygen"/>
    <property type="evidence" value="ECO:0007669"/>
    <property type="project" value="InterPro"/>
</dbReference>
<name>A0A084B2A2_STACB</name>
<dbReference type="InterPro" id="IPR050121">
    <property type="entry name" value="Cytochrome_P450_monoxygenase"/>
</dbReference>
<dbReference type="GO" id="GO:0020037">
    <property type="term" value="F:heme binding"/>
    <property type="evidence" value="ECO:0007669"/>
    <property type="project" value="InterPro"/>
</dbReference>
<dbReference type="Proteomes" id="UP000028045">
    <property type="component" value="Unassembled WGS sequence"/>
</dbReference>
<keyword evidence="6" id="KW-0472">Membrane</keyword>
<protein>
    <recommendedName>
        <fullName evidence="9">Cytochrome P450</fullName>
    </recommendedName>
</protein>
<feature type="transmembrane region" description="Helical" evidence="6">
    <location>
        <begin position="6"/>
        <end position="28"/>
    </location>
</feature>
<dbReference type="Gene3D" id="1.10.630.10">
    <property type="entry name" value="Cytochrome P450"/>
    <property type="match status" value="1"/>
</dbReference>
<dbReference type="AlphaFoldDB" id="A0A084B2A2"/>
<dbReference type="PANTHER" id="PTHR24305">
    <property type="entry name" value="CYTOCHROME P450"/>
    <property type="match status" value="1"/>
</dbReference>
<keyword evidence="6" id="KW-1133">Transmembrane helix</keyword>
<dbReference type="HOGENOM" id="CLU_001570_14_11_1"/>
<evidence type="ECO:0000313" key="8">
    <source>
        <dbReference type="Proteomes" id="UP000028045"/>
    </source>
</evidence>
<evidence type="ECO:0000256" key="2">
    <source>
        <dbReference type="ARBA" id="ARBA00022617"/>
    </source>
</evidence>
<dbReference type="InterPro" id="IPR002401">
    <property type="entry name" value="Cyt_P450_E_grp-I"/>
</dbReference>
<evidence type="ECO:0000256" key="1">
    <source>
        <dbReference type="ARBA" id="ARBA00004685"/>
    </source>
</evidence>
<dbReference type="Pfam" id="PF00067">
    <property type="entry name" value="p450"/>
    <property type="match status" value="1"/>
</dbReference>
<dbReference type="EMBL" id="KL648207">
    <property type="protein sequence ID" value="KEY71681.1"/>
    <property type="molecule type" value="Genomic_DNA"/>
</dbReference>